<dbReference type="Gene3D" id="1.10.10.10">
    <property type="entry name" value="Winged helix-like DNA-binding domain superfamily/Winged helix DNA-binding domain"/>
    <property type="match status" value="1"/>
</dbReference>
<dbReference type="Gene3D" id="1.20.58.1460">
    <property type="match status" value="1"/>
</dbReference>
<dbReference type="EMBL" id="FOVH01000007">
    <property type="protein sequence ID" value="SFO57614.1"/>
    <property type="molecule type" value="Genomic_DNA"/>
</dbReference>
<dbReference type="InParanoid" id="A0A1I5IAJ0"/>
<gene>
    <name evidence="4" type="ORF">SAMN04489713_107230</name>
</gene>
<feature type="domain" description="Transcriptional repressor PaaX-like central Cas2-like" evidence="3">
    <location>
        <begin position="114"/>
        <end position="193"/>
    </location>
</feature>
<dbReference type="eggNOG" id="COG3327">
    <property type="taxonomic scope" value="Bacteria"/>
</dbReference>
<dbReference type="STRING" id="1993.SAMN04489713_107230"/>
<protein>
    <submittedName>
        <fullName evidence="4">Transcriptional regulator, PaaX family</fullName>
    </submittedName>
</protein>
<dbReference type="Gene3D" id="3.30.70.2650">
    <property type="match status" value="1"/>
</dbReference>
<dbReference type="AlphaFoldDB" id="A0A1I5IAJ0"/>
<proteinExistence type="predicted"/>
<dbReference type="InterPro" id="IPR013225">
    <property type="entry name" value="PaaX_C"/>
</dbReference>
<evidence type="ECO:0000313" key="5">
    <source>
        <dbReference type="Proteomes" id="UP000183413"/>
    </source>
</evidence>
<dbReference type="PANTHER" id="PTHR30319">
    <property type="entry name" value="PHENYLACETIC ACID REGULATOR-RELATED TRANSCRIPTIONAL REPRESSOR"/>
    <property type="match status" value="1"/>
</dbReference>
<evidence type="ECO:0000259" key="2">
    <source>
        <dbReference type="Pfam" id="PF08223"/>
    </source>
</evidence>
<feature type="domain" description="Transcriptional repressor PaaX-like C-terminal" evidence="2">
    <location>
        <begin position="199"/>
        <end position="281"/>
    </location>
</feature>
<name>A0A1I5IAJ0_9ACTN</name>
<organism evidence="4 5">
    <name type="scientific">Actinomadura madurae</name>
    <dbReference type="NCBI Taxonomy" id="1993"/>
    <lineage>
        <taxon>Bacteria</taxon>
        <taxon>Bacillati</taxon>
        <taxon>Actinomycetota</taxon>
        <taxon>Actinomycetes</taxon>
        <taxon>Streptosporangiales</taxon>
        <taxon>Thermomonosporaceae</taxon>
        <taxon>Actinomadura</taxon>
    </lineage>
</organism>
<dbReference type="RefSeq" id="WP_021596250.1">
    <property type="nucleotide sequence ID" value="NZ_CP083237.1"/>
</dbReference>
<sequence>MARTGEDAARPEPRFRRRRELGAASARSLLLTVLGEFVLPGGRPVWTATFLRALGLLGVEEKAVRQALARSAGEGWLAGERHGRRTAWRLTPAGERLLTDGTERIYGFGGPVGDWDGRWLVVLATVPETSRRLRHLLRTRLAWNGLGNLSPGVWVSPHPEREQEVREVLAEIGVAGSSTLFVGRLGDLDEARRVARQAWDLDEIELAYEDFLDAAGALCPADDAGTFAAHTRLVQEWRRFPFLDPGLPAELLPDDWSGSQAFALFHERHDAWRPVADRQWKAMET</sequence>
<accession>A0A1I5IAJ0</accession>
<dbReference type="InterPro" id="IPR048846">
    <property type="entry name" value="PaaX-like_central"/>
</dbReference>
<dbReference type="PIRSF" id="PIRSF020623">
    <property type="entry name" value="PaaX"/>
    <property type="match status" value="1"/>
</dbReference>
<evidence type="ECO:0000313" key="4">
    <source>
        <dbReference type="EMBL" id="SFO57614.1"/>
    </source>
</evidence>
<keyword evidence="5" id="KW-1185">Reference proteome</keyword>
<dbReference type="Proteomes" id="UP000183413">
    <property type="component" value="Unassembled WGS sequence"/>
</dbReference>
<feature type="domain" description="Transcriptional repressor PaaX-like N-terminal" evidence="1">
    <location>
        <begin position="25"/>
        <end position="92"/>
    </location>
</feature>
<dbReference type="Pfam" id="PF07848">
    <property type="entry name" value="PaaX"/>
    <property type="match status" value="1"/>
</dbReference>
<dbReference type="GO" id="GO:0006351">
    <property type="term" value="P:DNA-templated transcription"/>
    <property type="evidence" value="ECO:0007669"/>
    <property type="project" value="InterPro"/>
</dbReference>
<dbReference type="InterPro" id="IPR036388">
    <property type="entry name" value="WH-like_DNA-bd_sf"/>
</dbReference>
<reference evidence="4 5" key="1">
    <citation type="submission" date="2016-10" db="EMBL/GenBank/DDBJ databases">
        <authorList>
            <person name="de Groot N.N."/>
        </authorList>
    </citation>
    <scope>NUCLEOTIDE SEQUENCE [LARGE SCALE GENOMIC DNA]</scope>
    <source>
        <strain evidence="4 5">DSM 43067</strain>
    </source>
</reference>
<evidence type="ECO:0000259" key="1">
    <source>
        <dbReference type="Pfam" id="PF07848"/>
    </source>
</evidence>
<dbReference type="Pfam" id="PF08223">
    <property type="entry name" value="PaaX_C"/>
    <property type="match status" value="1"/>
</dbReference>
<dbReference type="InterPro" id="IPR011965">
    <property type="entry name" value="PaaX_trns_reg"/>
</dbReference>
<dbReference type="PANTHER" id="PTHR30319:SF1">
    <property type="entry name" value="TRANSCRIPTIONAL REPRESSOR PAAX"/>
    <property type="match status" value="1"/>
</dbReference>
<dbReference type="Pfam" id="PF20803">
    <property type="entry name" value="PaaX_M"/>
    <property type="match status" value="1"/>
</dbReference>
<dbReference type="InterPro" id="IPR012906">
    <property type="entry name" value="PaaX-like_N"/>
</dbReference>
<dbReference type="GeneID" id="99649332"/>
<evidence type="ECO:0000259" key="3">
    <source>
        <dbReference type="Pfam" id="PF20803"/>
    </source>
</evidence>